<dbReference type="AlphaFoldDB" id="A0A0F9QTH0"/>
<comment type="caution">
    <text evidence="1">The sequence shown here is derived from an EMBL/GenBank/DDBJ whole genome shotgun (WGS) entry which is preliminary data.</text>
</comment>
<evidence type="ECO:0008006" key="2">
    <source>
        <dbReference type="Google" id="ProtNLM"/>
    </source>
</evidence>
<name>A0A0F9QTH0_9ZZZZ</name>
<proteinExistence type="predicted"/>
<accession>A0A0F9QTH0</accession>
<organism evidence="1">
    <name type="scientific">marine sediment metagenome</name>
    <dbReference type="NCBI Taxonomy" id="412755"/>
    <lineage>
        <taxon>unclassified sequences</taxon>
        <taxon>metagenomes</taxon>
        <taxon>ecological metagenomes</taxon>
    </lineage>
</organism>
<evidence type="ECO:0000313" key="1">
    <source>
        <dbReference type="EMBL" id="KKN45739.1"/>
    </source>
</evidence>
<reference evidence="1" key="1">
    <citation type="journal article" date="2015" name="Nature">
        <title>Complex archaea that bridge the gap between prokaryotes and eukaryotes.</title>
        <authorList>
            <person name="Spang A."/>
            <person name="Saw J.H."/>
            <person name="Jorgensen S.L."/>
            <person name="Zaremba-Niedzwiedzka K."/>
            <person name="Martijn J."/>
            <person name="Lind A.E."/>
            <person name="van Eijk R."/>
            <person name="Schleper C."/>
            <person name="Guy L."/>
            <person name="Ettema T.J."/>
        </authorList>
    </citation>
    <scope>NUCLEOTIDE SEQUENCE</scope>
</reference>
<gene>
    <name evidence="1" type="ORF">LCGC14_0680080</name>
</gene>
<dbReference type="InterPro" id="IPR019225">
    <property type="entry name" value="DUF2155"/>
</dbReference>
<sequence length="117" mass="12523">MRKLLFLMAFIAVPAYAQEATSANGAVLRALDKVSGAARDVDITRGQSVAVGSLTVKLNDCRFPVGNPSGDAYAELEITESGSESRLFSGWMIASSPALSALEHPRYDVWVIRCTTS</sequence>
<dbReference type="EMBL" id="LAZR01001370">
    <property type="protein sequence ID" value="KKN45739.1"/>
    <property type="molecule type" value="Genomic_DNA"/>
</dbReference>
<dbReference type="Pfam" id="PF09923">
    <property type="entry name" value="DUF2155"/>
    <property type="match status" value="1"/>
</dbReference>
<protein>
    <recommendedName>
        <fullName evidence="2">DUF2155 domain-containing protein</fullName>
    </recommendedName>
</protein>